<dbReference type="Proteomes" id="UP000503399">
    <property type="component" value="Chromosome"/>
</dbReference>
<evidence type="ECO:0000259" key="4">
    <source>
        <dbReference type="Pfam" id="PF00534"/>
    </source>
</evidence>
<evidence type="ECO:0000313" key="6">
    <source>
        <dbReference type="EMBL" id="CAB1128900.1"/>
    </source>
</evidence>
<dbReference type="EC" id="2.4.1.56" evidence="6"/>
<sequence length="400" mass="44276">MNIAHLHWAFPPTIGGVETHLALLGPALVRRGHTVSLLCGRPPGTPAVETFEGMTVTRTEWLELNHLTAADFEAEREQVERTIAEFLDAAAPDVVHLHNWHYFTPVPLEAVLAWREAHPRTALVLTAHNVWEDAAGRSFLRYRDRYDAVIAVSEHIRRALLQDGYPAARLHVVHHGLAPAWLEEPPRPPVYPDLAGRPVIFHPARMSLAKGSREVVLAFREVLAEVPDAVLVLAGVDRTVDWGNLQRHEIAAMRELIAASDLEPAIRFRTFAWPEIMAMYDQAALVVYPSQYPEPFGIVVIEAMARQRPVVVTRLGAFPEIVEDGRSGLMVAPGSVAELAAAMRRVLARPEEAARLGREARARVQAAFTLEGMVTATEAVYQTALKARPEVMTRDAPLAS</sequence>
<organism evidence="6 7">
    <name type="scientific">Candidatus Hydrogenisulfobacillus filiaventi</name>
    <dbReference type="NCBI Taxonomy" id="2707344"/>
    <lineage>
        <taxon>Bacteria</taxon>
        <taxon>Bacillati</taxon>
        <taxon>Bacillota</taxon>
        <taxon>Clostridia</taxon>
        <taxon>Eubacteriales</taxon>
        <taxon>Clostridiales Family XVII. Incertae Sedis</taxon>
        <taxon>Candidatus Hydrogenisulfobacillus</taxon>
    </lineage>
</organism>
<reference evidence="6 7" key="1">
    <citation type="submission" date="2020-02" db="EMBL/GenBank/DDBJ databases">
        <authorList>
            <person name="Hogendoorn C."/>
        </authorList>
    </citation>
    <scope>NUCLEOTIDE SEQUENCE [LARGE SCALE GENOMIC DNA]</scope>
    <source>
        <strain evidence="6">R501</strain>
    </source>
</reference>
<dbReference type="KEGG" id="hfv:R50_1394"/>
<feature type="domain" description="Glycosyltransferase subfamily 4-like N-terminal" evidence="5">
    <location>
        <begin position="14"/>
        <end position="177"/>
    </location>
</feature>
<dbReference type="EMBL" id="LR778114">
    <property type="protein sequence ID" value="CAB1128900.1"/>
    <property type="molecule type" value="Genomic_DNA"/>
</dbReference>
<proteinExistence type="inferred from homology"/>
<keyword evidence="7" id="KW-1185">Reference proteome</keyword>
<protein>
    <submittedName>
        <fullName evidence="6">Putative Lipopolysaccharide N-acetylglucosaminyltransferase</fullName>
        <ecNumber evidence="6">2.4.1.56</ecNumber>
    </submittedName>
</protein>
<evidence type="ECO:0000256" key="1">
    <source>
        <dbReference type="ARBA" id="ARBA00009481"/>
    </source>
</evidence>
<dbReference type="Pfam" id="PF00534">
    <property type="entry name" value="Glycos_transf_1"/>
    <property type="match status" value="1"/>
</dbReference>
<dbReference type="InterPro" id="IPR028098">
    <property type="entry name" value="Glyco_trans_4-like_N"/>
</dbReference>
<keyword evidence="2 6" id="KW-0328">Glycosyltransferase</keyword>
<dbReference type="Pfam" id="PF13439">
    <property type="entry name" value="Glyco_transf_4"/>
    <property type="match status" value="1"/>
</dbReference>
<keyword evidence="3 6" id="KW-0808">Transferase</keyword>
<comment type="similarity">
    <text evidence="1">Belongs to the glycosyltransferase group 1 family. Glycosyltransferase 4 subfamily.</text>
</comment>
<evidence type="ECO:0000313" key="7">
    <source>
        <dbReference type="Proteomes" id="UP000503399"/>
    </source>
</evidence>
<feature type="domain" description="Glycosyl transferase family 1" evidence="4">
    <location>
        <begin position="196"/>
        <end position="362"/>
    </location>
</feature>
<dbReference type="PANTHER" id="PTHR12526:SF640">
    <property type="entry name" value="COLANIC ACID BIOSYNTHESIS GLYCOSYLTRANSFERASE WCAL-RELATED"/>
    <property type="match status" value="1"/>
</dbReference>
<gene>
    <name evidence="6" type="ORF">R50_1394</name>
</gene>
<dbReference type="GO" id="GO:0008917">
    <property type="term" value="F:lipopolysaccharide N-acetylglucosaminyltransferase activity"/>
    <property type="evidence" value="ECO:0007669"/>
    <property type="project" value="UniProtKB-EC"/>
</dbReference>
<dbReference type="CDD" id="cd03801">
    <property type="entry name" value="GT4_PimA-like"/>
    <property type="match status" value="1"/>
</dbReference>
<name>A0A6F8ZGJ0_9FIRM</name>
<dbReference type="InterPro" id="IPR001296">
    <property type="entry name" value="Glyco_trans_1"/>
</dbReference>
<evidence type="ECO:0000256" key="2">
    <source>
        <dbReference type="ARBA" id="ARBA00022676"/>
    </source>
</evidence>
<evidence type="ECO:0000259" key="5">
    <source>
        <dbReference type="Pfam" id="PF13439"/>
    </source>
</evidence>
<evidence type="ECO:0000256" key="3">
    <source>
        <dbReference type="ARBA" id="ARBA00022679"/>
    </source>
</evidence>
<dbReference type="AlphaFoldDB" id="A0A6F8ZGJ0"/>
<dbReference type="PANTHER" id="PTHR12526">
    <property type="entry name" value="GLYCOSYLTRANSFERASE"/>
    <property type="match status" value="1"/>
</dbReference>
<dbReference type="Gene3D" id="3.40.50.2000">
    <property type="entry name" value="Glycogen Phosphorylase B"/>
    <property type="match status" value="2"/>
</dbReference>
<dbReference type="SUPFAM" id="SSF53756">
    <property type="entry name" value="UDP-Glycosyltransferase/glycogen phosphorylase"/>
    <property type="match status" value="1"/>
</dbReference>
<accession>A0A6F8ZGJ0</accession>